<name>A0A2N3PK90_9HELI</name>
<evidence type="ECO:0000313" key="2">
    <source>
        <dbReference type="Proteomes" id="UP000233350"/>
    </source>
</evidence>
<accession>A0A2N3PK90</accession>
<dbReference type="EMBL" id="MBPK01000011">
    <property type="protein sequence ID" value="PKT81845.1"/>
    <property type="molecule type" value="Genomic_DNA"/>
</dbReference>
<evidence type="ECO:0000313" key="1">
    <source>
        <dbReference type="EMBL" id="PKT81845.1"/>
    </source>
</evidence>
<dbReference type="GeneID" id="97289919"/>
<comment type="caution">
    <text evidence="1">The sequence shown here is derived from an EMBL/GenBank/DDBJ whole genome shotgun (WGS) entry which is preliminary data.</text>
</comment>
<dbReference type="RefSeq" id="WP_006802374.1">
    <property type="nucleotide sequence ID" value="NZ_CABKOI010000020.1"/>
</dbReference>
<reference evidence="1 2" key="1">
    <citation type="submission" date="2016-07" db="EMBL/GenBank/DDBJ databases">
        <title>Detection of Helicobacter winghamensis from caecal content of red fox (Vulpes vulpes).</title>
        <authorList>
            <person name="Zanoni R.G."/>
            <person name="Florio D."/>
            <person name="Caffara M."/>
            <person name="Renzi M."/>
            <person name="Parisi A."/>
            <person name="Pasquali F."/>
            <person name="Manfreda G."/>
        </authorList>
    </citation>
    <scope>NUCLEOTIDE SEQUENCE [LARGE SCALE GENOMIC DNA]</scope>
    <source>
        <strain evidence="1 2">295_13</strain>
    </source>
</reference>
<dbReference type="Proteomes" id="UP000233350">
    <property type="component" value="Unassembled WGS sequence"/>
</dbReference>
<proteinExistence type="predicted"/>
<protein>
    <submittedName>
        <fullName evidence="1">Uncharacterized protein</fullName>
    </submittedName>
</protein>
<dbReference type="AlphaFoldDB" id="A0A2N3PK90"/>
<sequence length="94" mass="10869">MNLSFKLAKDSDFIAQTLKEILKPLEVKNIVIENNTKNILNIIFSLENGAKKTYEISKKDLSLNSMLVLIADFNKFFSSQYIFSKKYMQTNILI</sequence>
<keyword evidence="2" id="KW-1185">Reference proteome</keyword>
<gene>
    <name evidence="1" type="ORF">BCM31_01275</name>
</gene>
<dbReference type="STRING" id="556267.HWAG_00680"/>
<organism evidence="1 2">
    <name type="scientific">Helicobacter winghamensis</name>
    <dbReference type="NCBI Taxonomy" id="157268"/>
    <lineage>
        <taxon>Bacteria</taxon>
        <taxon>Pseudomonadati</taxon>
        <taxon>Campylobacterota</taxon>
        <taxon>Epsilonproteobacteria</taxon>
        <taxon>Campylobacterales</taxon>
        <taxon>Helicobacteraceae</taxon>
        <taxon>Helicobacter</taxon>
    </lineage>
</organism>